<reference evidence="4 5" key="1">
    <citation type="submission" date="2024-08" db="EMBL/GenBank/DDBJ databases">
        <authorList>
            <person name="Cucini C."/>
            <person name="Frati F."/>
        </authorList>
    </citation>
    <scope>NUCLEOTIDE SEQUENCE [LARGE SCALE GENOMIC DNA]</scope>
</reference>
<dbReference type="InterPro" id="IPR005018">
    <property type="entry name" value="DOMON_domain"/>
</dbReference>
<keyword evidence="2" id="KW-0732">Signal</keyword>
<evidence type="ECO:0000313" key="4">
    <source>
        <dbReference type="EMBL" id="CAL8068064.1"/>
    </source>
</evidence>
<comment type="caution">
    <text evidence="4">The sequence shown here is derived from an EMBL/GenBank/DDBJ whole genome shotgun (WGS) entry which is preliminary data.</text>
</comment>
<dbReference type="InterPro" id="IPR000323">
    <property type="entry name" value="Cu2_ascorb_mOase_N"/>
</dbReference>
<dbReference type="SMART" id="SM00664">
    <property type="entry name" value="DoH"/>
    <property type="match status" value="1"/>
</dbReference>
<dbReference type="Pfam" id="PF01082">
    <property type="entry name" value="Cu2_monooxygen"/>
    <property type="match status" value="1"/>
</dbReference>
<dbReference type="Gene3D" id="2.60.120.310">
    <property type="entry name" value="Copper type II, ascorbate-dependent monooxygenase, N-terminal domain"/>
    <property type="match status" value="1"/>
</dbReference>
<comment type="similarity">
    <text evidence="1">Belongs to the copper type II ascorbate-dependent monooxygenase family.</text>
</comment>
<evidence type="ECO:0000256" key="2">
    <source>
        <dbReference type="SAM" id="SignalP"/>
    </source>
</evidence>
<evidence type="ECO:0000256" key="1">
    <source>
        <dbReference type="ARBA" id="ARBA00010676"/>
    </source>
</evidence>
<feature type="domain" description="DOMON" evidence="3">
    <location>
        <begin position="44"/>
        <end position="163"/>
    </location>
</feature>
<dbReference type="PANTHER" id="PTHR10157:SF23">
    <property type="entry name" value="MOXD1 HOMOLOG 1"/>
    <property type="match status" value="1"/>
</dbReference>
<keyword evidence="5" id="KW-1185">Reference proteome</keyword>
<feature type="chain" id="PRO_5047515672" description="DOMON domain-containing protein" evidence="2">
    <location>
        <begin position="28"/>
        <end position="329"/>
    </location>
</feature>
<gene>
    <name evidence="4" type="ORF">ODALV1_LOCUS93</name>
</gene>
<dbReference type="EMBL" id="CAXLJM020000001">
    <property type="protein sequence ID" value="CAL8068064.1"/>
    <property type="molecule type" value="Genomic_DNA"/>
</dbReference>
<accession>A0ABP1PJE8</accession>
<feature type="signal peptide" evidence="2">
    <location>
        <begin position="1"/>
        <end position="27"/>
    </location>
</feature>
<evidence type="ECO:0000259" key="3">
    <source>
        <dbReference type="PROSITE" id="PS50836"/>
    </source>
</evidence>
<dbReference type="PROSITE" id="PS50836">
    <property type="entry name" value="DOMON"/>
    <property type="match status" value="1"/>
</dbReference>
<evidence type="ECO:0000313" key="5">
    <source>
        <dbReference type="Proteomes" id="UP001642540"/>
    </source>
</evidence>
<dbReference type="InterPro" id="IPR000945">
    <property type="entry name" value="DBH-like"/>
</dbReference>
<dbReference type="InterPro" id="IPR008977">
    <property type="entry name" value="PHM/PNGase_F_dom_sf"/>
</dbReference>
<dbReference type="SUPFAM" id="SSF49742">
    <property type="entry name" value="PHM/PNGase F"/>
    <property type="match status" value="1"/>
</dbReference>
<dbReference type="InterPro" id="IPR036939">
    <property type="entry name" value="Cu2_ascorb_mOase_N_sf"/>
</dbReference>
<organism evidence="4 5">
    <name type="scientific">Orchesella dallaii</name>
    <dbReference type="NCBI Taxonomy" id="48710"/>
    <lineage>
        <taxon>Eukaryota</taxon>
        <taxon>Metazoa</taxon>
        <taxon>Ecdysozoa</taxon>
        <taxon>Arthropoda</taxon>
        <taxon>Hexapoda</taxon>
        <taxon>Collembola</taxon>
        <taxon>Entomobryomorpha</taxon>
        <taxon>Entomobryoidea</taxon>
        <taxon>Orchesellidae</taxon>
        <taxon>Orchesellinae</taxon>
        <taxon>Orchesella</taxon>
    </lineage>
</organism>
<name>A0ABP1PJE8_9HEXA</name>
<dbReference type="Pfam" id="PF03351">
    <property type="entry name" value="DOMON"/>
    <property type="match status" value="1"/>
</dbReference>
<dbReference type="InterPro" id="IPR045266">
    <property type="entry name" value="DOH_DOMON"/>
</dbReference>
<sequence length="329" mass="37203">MAKRSVSKVVFLRQLFLCGLFFQDILSQSQDPYRHSISLDSIHGRYRLDREVDFESKQITFNVTAQTTGYIGFGLSKNGLEQGADFVIGGVDRYGRAYFTDRYGIADDGSMPVIDPSQDWTLNGAWEKNGVTFLSFSRPFDTCDSEHDLPISNDYLAILWAIGETDDKSMEPVEMGKYDIHLLDPDYVPDAIFDNFPPQTPSKDDFPNVFKMNSVVEMITVDTIYRCSFHKVPTTTKQHIIGYNTVFPSDFDREHVHHLLLYRCRAPPGTEADQVFSRAAESGGDVCLMEPPKIFGRQFASCGEMIHGWGYGGRALFFPEHVGIEPNQV</sequence>
<protein>
    <recommendedName>
        <fullName evidence="3">DOMON domain-containing protein</fullName>
    </recommendedName>
</protein>
<proteinExistence type="inferred from homology"/>
<dbReference type="CDD" id="cd09631">
    <property type="entry name" value="DOMON_DOH"/>
    <property type="match status" value="1"/>
</dbReference>
<dbReference type="PANTHER" id="PTHR10157">
    <property type="entry name" value="DOPAMINE BETA HYDROXYLASE RELATED"/>
    <property type="match status" value="1"/>
</dbReference>
<dbReference type="Proteomes" id="UP001642540">
    <property type="component" value="Unassembled WGS sequence"/>
</dbReference>